<evidence type="ECO:0000313" key="2">
    <source>
        <dbReference type="Proteomes" id="UP001149860"/>
    </source>
</evidence>
<gene>
    <name evidence="1" type="ORF">O0236_004910</name>
</gene>
<name>A0ACD5DC95_9LACO</name>
<dbReference type="EMBL" id="CP168151">
    <property type="protein sequence ID" value="XFD38778.1"/>
    <property type="molecule type" value="Genomic_DNA"/>
</dbReference>
<accession>A0ACD5DC95</accession>
<evidence type="ECO:0000313" key="1">
    <source>
        <dbReference type="EMBL" id="XFD38778.1"/>
    </source>
</evidence>
<proteinExistence type="predicted"/>
<keyword evidence="2" id="KW-1185">Reference proteome</keyword>
<organism evidence="1 2">
    <name type="scientific">Lentilactobacillus terminaliae</name>
    <dbReference type="NCBI Taxonomy" id="3003483"/>
    <lineage>
        <taxon>Bacteria</taxon>
        <taxon>Bacillati</taxon>
        <taxon>Bacillota</taxon>
        <taxon>Bacilli</taxon>
        <taxon>Lactobacillales</taxon>
        <taxon>Lactobacillaceae</taxon>
        <taxon>Lentilactobacillus</taxon>
    </lineage>
</organism>
<dbReference type="Proteomes" id="UP001149860">
    <property type="component" value="Chromosome"/>
</dbReference>
<reference evidence="1" key="1">
    <citation type="submission" date="2024-08" db="EMBL/GenBank/DDBJ databases">
        <title>Lentilactobacillus sp. nov., isolated from tree bark.</title>
        <authorList>
            <person name="Phuengjayaem S."/>
            <person name="Tanasupawat S."/>
        </authorList>
    </citation>
    <scope>NUCLEOTIDE SEQUENCE</scope>
    <source>
        <strain evidence="1">SPB1-3</strain>
    </source>
</reference>
<sequence length="123" mass="14395">MVDSYKKFWHNITNFSGTADRPDYWWPIIINYILGGIIVAIIEMSTGHHFMDTQNSPGFDFTIFSDIVIFIVWLGVLSLKVRRLHDTDRSGWWILITIVPLIGNLWFFILTLLPSKPNRWSQP</sequence>
<protein>
    <submittedName>
        <fullName evidence="1">DUF805 domain-containing protein</fullName>
    </submittedName>
</protein>